<dbReference type="GO" id="GO:0003700">
    <property type="term" value="F:DNA-binding transcription factor activity"/>
    <property type="evidence" value="ECO:0007669"/>
    <property type="project" value="InterPro"/>
</dbReference>
<keyword evidence="3" id="KW-1185">Reference proteome</keyword>
<reference evidence="2" key="1">
    <citation type="submission" date="2017-09" db="EMBL/GenBank/DDBJ databases">
        <title>Complete Genome Sequence of ansamitocin-producing Bacterium Actinosynnema pretiosum X47.</title>
        <authorList>
            <person name="Cao G."/>
            <person name="Zong G."/>
            <person name="Zhong C."/>
            <person name="Fu J."/>
        </authorList>
    </citation>
    <scope>NUCLEOTIDE SEQUENCE [LARGE SCALE GENOMIC DNA]</scope>
    <source>
        <strain evidence="2">X47</strain>
    </source>
</reference>
<dbReference type="InterPro" id="IPR036390">
    <property type="entry name" value="WH_DNA-bd_sf"/>
</dbReference>
<dbReference type="GO" id="GO:0032791">
    <property type="term" value="F:lead ion binding"/>
    <property type="evidence" value="ECO:0007669"/>
    <property type="project" value="TreeGrafter"/>
</dbReference>
<dbReference type="GO" id="GO:0010288">
    <property type="term" value="P:response to lead ion"/>
    <property type="evidence" value="ECO:0007669"/>
    <property type="project" value="TreeGrafter"/>
</dbReference>
<evidence type="ECO:0000313" key="2">
    <source>
        <dbReference type="EMBL" id="ATE57095.1"/>
    </source>
</evidence>
<dbReference type="EMBL" id="CP023445">
    <property type="protein sequence ID" value="ATE57095.1"/>
    <property type="molecule type" value="Genomic_DNA"/>
</dbReference>
<dbReference type="CDD" id="cd00090">
    <property type="entry name" value="HTH_ARSR"/>
    <property type="match status" value="1"/>
</dbReference>
<dbReference type="InterPro" id="IPR011991">
    <property type="entry name" value="ArsR-like_HTH"/>
</dbReference>
<dbReference type="KEGG" id="apre:CNX65_30535"/>
<dbReference type="GO" id="GO:0097063">
    <property type="term" value="F:cadmium ion sensor activity"/>
    <property type="evidence" value="ECO:0007669"/>
    <property type="project" value="TreeGrafter"/>
</dbReference>
<dbReference type="PROSITE" id="PS50987">
    <property type="entry name" value="HTH_ARSR_2"/>
    <property type="match status" value="1"/>
</dbReference>
<dbReference type="InterPro" id="IPR052543">
    <property type="entry name" value="HTH_Metal-responsive_Reg"/>
</dbReference>
<evidence type="ECO:0000313" key="3">
    <source>
        <dbReference type="Proteomes" id="UP000218505"/>
    </source>
</evidence>
<dbReference type="SUPFAM" id="SSF46785">
    <property type="entry name" value="Winged helix' DNA-binding domain"/>
    <property type="match status" value="1"/>
</dbReference>
<name>A0A290ZDM4_9PSEU</name>
<protein>
    <submittedName>
        <fullName evidence="2">Transcriptional regulator</fullName>
    </submittedName>
</protein>
<dbReference type="PRINTS" id="PR00778">
    <property type="entry name" value="HTHARSR"/>
</dbReference>
<dbReference type="RefSeq" id="WP_096496827.1">
    <property type="nucleotide sequence ID" value="NZ_CP023445.1"/>
</dbReference>
<dbReference type="InterPro" id="IPR001845">
    <property type="entry name" value="HTH_ArsR_DNA-bd_dom"/>
</dbReference>
<dbReference type="PANTHER" id="PTHR39168">
    <property type="entry name" value="TRANSCRIPTIONAL REGULATOR-RELATED"/>
    <property type="match status" value="1"/>
</dbReference>
<dbReference type="SMART" id="SM00418">
    <property type="entry name" value="HTH_ARSR"/>
    <property type="match status" value="1"/>
</dbReference>
<dbReference type="Gene3D" id="1.10.10.10">
    <property type="entry name" value="Winged helix-like DNA-binding domain superfamily/Winged helix DNA-binding domain"/>
    <property type="match status" value="1"/>
</dbReference>
<dbReference type="NCBIfam" id="NF033788">
    <property type="entry name" value="HTH_metalloreg"/>
    <property type="match status" value="1"/>
</dbReference>
<feature type="domain" description="HTH arsR-type" evidence="1">
    <location>
        <begin position="1"/>
        <end position="93"/>
    </location>
</feature>
<dbReference type="GO" id="GO:0003677">
    <property type="term" value="F:DNA binding"/>
    <property type="evidence" value="ECO:0007669"/>
    <property type="project" value="TreeGrafter"/>
</dbReference>
<accession>A0A290ZDM4</accession>
<dbReference type="Proteomes" id="UP000218505">
    <property type="component" value="Chromosome"/>
</dbReference>
<sequence>MSAERVAALAGLVADRSRAAMCLALLDGRAWTAGELARAAGVSASTASEHLARLVSGGLLVERRQGRWRYLRLADPSVAGLLEALLAHAGPARPTGGLRASVASAALARARTCYDHLAGALGVAITDSMVAAGLLDAGPGDGGPTTSPGALVLTAEGDAWLAGLGAVLPRDRPAARACLDWTERRDHLAGSAGAWLCAHLRERDWVRPVGSGRALQVTRTGESALFDLFGLDLGVVGARPGDPRATSGAAGRGRR</sequence>
<dbReference type="InterPro" id="IPR036388">
    <property type="entry name" value="WH-like_DNA-bd_sf"/>
</dbReference>
<dbReference type="GO" id="GO:0046686">
    <property type="term" value="P:response to cadmium ion"/>
    <property type="evidence" value="ECO:0007669"/>
    <property type="project" value="TreeGrafter"/>
</dbReference>
<evidence type="ECO:0000259" key="1">
    <source>
        <dbReference type="PROSITE" id="PS50987"/>
    </source>
</evidence>
<organism evidence="2 3">
    <name type="scientific">Actinosynnema pretiosum</name>
    <dbReference type="NCBI Taxonomy" id="42197"/>
    <lineage>
        <taxon>Bacteria</taxon>
        <taxon>Bacillati</taxon>
        <taxon>Actinomycetota</taxon>
        <taxon>Actinomycetes</taxon>
        <taxon>Pseudonocardiales</taxon>
        <taxon>Pseudonocardiaceae</taxon>
        <taxon>Actinosynnema</taxon>
    </lineage>
</organism>
<proteinExistence type="predicted"/>
<gene>
    <name evidence="2" type="ORF">CNX65_30535</name>
</gene>
<dbReference type="AlphaFoldDB" id="A0A290ZDM4"/>
<dbReference type="Pfam" id="PF12840">
    <property type="entry name" value="HTH_20"/>
    <property type="match status" value="1"/>
</dbReference>
<dbReference type="PANTHER" id="PTHR39168:SF1">
    <property type="entry name" value="TRANSCRIPTIONAL REGULATORY PROTEIN"/>
    <property type="match status" value="1"/>
</dbReference>